<keyword evidence="2" id="KW-1185">Reference proteome</keyword>
<dbReference type="Proteomes" id="UP000076798">
    <property type="component" value="Unassembled WGS sequence"/>
</dbReference>
<organism evidence="1 2">
    <name type="scientific">Sistotremastrum suecicum HHB10207 ss-3</name>
    <dbReference type="NCBI Taxonomy" id="1314776"/>
    <lineage>
        <taxon>Eukaryota</taxon>
        <taxon>Fungi</taxon>
        <taxon>Dikarya</taxon>
        <taxon>Basidiomycota</taxon>
        <taxon>Agaricomycotina</taxon>
        <taxon>Agaricomycetes</taxon>
        <taxon>Sistotremastrales</taxon>
        <taxon>Sistotremastraceae</taxon>
        <taxon>Sistotremastrum</taxon>
    </lineage>
</organism>
<accession>A0A165WIZ2</accession>
<evidence type="ECO:0000313" key="2">
    <source>
        <dbReference type="Proteomes" id="UP000076798"/>
    </source>
</evidence>
<feature type="non-terminal residue" evidence="1">
    <location>
        <position position="1"/>
    </location>
</feature>
<protein>
    <submittedName>
        <fullName evidence="1">Uncharacterized protein</fullName>
    </submittedName>
</protein>
<proteinExistence type="predicted"/>
<name>A0A165WIZ2_9AGAM</name>
<dbReference type="EMBL" id="KV428737">
    <property type="protein sequence ID" value="KZT31208.1"/>
    <property type="molecule type" value="Genomic_DNA"/>
</dbReference>
<dbReference type="AlphaFoldDB" id="A0A165WIZ2"/>
<evidence type="ECO:0000313" key="1">
    <source>
        <dbReference type="EMBL" id="KZT31208.1"/>
    </source>
</evidence>
<sequence>LIRSLLRTRHQGLSTPLIRAILKIVLHLGSISQFEAAETSLHHVFSVCQNSERESRTRLGAAILREAALLIEEKHDQGHLYAFALYFRLFSSVPTMNTAGQVRDFAGHDSAHAWSTALKCGTRILIESFPKLPEQASAVVNAQNILAGIDCKPAHLVYVLKPISDLLVY</sequence>
<reference evidence="1 2" key="1">
    <citation type="journal article" date="2016" name="Mol. Biol. Evol.">
        <title>Comparative Genomics of Early-Diverging Mushroom-Forming Fungi Provides Insights into the Origins of Lignocellulose Decay Capabilities.</title>
        <authorList>
            <person name="Nagy L.G."/>
            <person name="Riley R."/>
            <person name="Tritt A."/>
            <person name="Adam C."/>
            <person name="Daum C."/>
            <person name="Floudas D."/>
            <person name="Sun H."/>
            <person name="Yadav J.S."/>
            <person name="Pangilinan J."/>
            <person name="Larsson K.H."/>
            <person name="Matsuura K."/>
            <person name="Barry K."/>
            <person name="Labutti K."/>
            <person name="Kuo R."/>
            <person name="Ohm R.A."/>
            <person name="Bhattacharya S.S."/>
            <person name="Shirouzu T."/>
            <person name="Yoshinaga Y."/>
            <person name="Martin F.M."/>
            <person name="Grigoriev I.V."/>
            <person name="Hibbett D.S."/>
        </authorList>
    </citation>
    <scope>NUCLEOTIDE SEQUENCE [LARGE SCALE GENOMIC DNA]</scope>
    <source>
        <strain evidence="1 2">HHB10207 ss-3</strain>
    </source>
</reference>
<gene>
    <name evidence="1" type="ORF">SISSUDRAFT_1056600</name>
</gene>